<dbReference type="Gene3D" id="3.40.50.12020">
    <property type="entry name" value="Uncharacterised protein family UPF0261, NN domain"/>
    <property type="match status" value="1"/>
</dbReference>
<dbReference type="Pfam" id="PF23189">
    <property type="entry name" value="UPF0261_C"/>
    <property type="match status" value="1"/>
</dbReference>
<evidence type="ECO:0000259" key="2">
    <source>
        <dbReference type="Pfam" id="PF23189"/>
    </source>
</evidence>
<dbReference type="PANTHER" id="PTHR31862">
    <property type="entry name" value="UPF0261 DOMAIN PROTEIN (AFU_ORTHOLOGUE AFUA_1G10120)"/>
    <property type="match status" value="1"/>
</dbReference>
<dbReference type="InterPro" id="IPR056778">
    <property type="entry name" value="UPF0261_C"/>
</dbReference>
<dbReference type="Pfam" id="PF06792">
    <property type="entry name" value="UPF0261"/>
    <property type="match status" value="1"/>
</dbReference>
<proteinExistence type="predicted"/>
<name>A0A1L9RV95_ASPWE</name>
<dbReference type="AlphaFoldDB" id="A0A1L9RV95"/>
<dbReference type="Proteomes" id="UP000184383">
    <property type="component" value="Unassembled WGS sequence"/>
</dbReference>
<feature type="domain" description="UPF0261" evidence="1">
    <location>
        <begin position="8"/>
        <end position="185"/>
    </location>
</feature>
<dbReference type="STRING" id="1073089.A0A1L9RV95"/>
<reference evidence="4" key="1">
    <citation type="journal article" date="2017" name="Genome Biol.">
        <title>Comparative genomics reveals high biological diversity and specific adaptations in the industrially and medically important fungal genus Aspergillus.</title>
        <authorList>
            <person name="de Vries R.P."/>
            <person name="Riley R."/>
            <person name="Wiebenga A."/>
            <person name="Aguilar-Osorio G."/>
            <person name="Amillis S."/>
            <person name="Uchima C.A."/>
            <person name="Anderluh G."/>
            <person name="Asadollahi M."/>
            <person name="Askin M."/>
            <person name="Barry K."/>
            <person name="Battaglia E."/>
            <person name="Bayram O."/>
            <person name="Benocci T."/>
            <person name="Braus-Stromeyer S.A."/>
            <person name="Caldana C."/>
            <person name="Canovas D."/>
            <person name="Cerqueira G.C."/>
            <person name="Chen F."/>
            <person name="Chen W."/>
            <person name="Choi C."/>
            <person name="Clum A."/>
            <person name="Dos Santos R.A."/>
            <person name="Damasio A.R."/>
            <person name="Diallinas G."/>
            <person name="Emri T."/>
            <person name="Fekete E."/>
            <person name="Flipphi M."/>
            <person name="Freyberg S."/>
            <person name="Gallo A."/>
            <person name="Gournas C."/>
            <person name="Habgood R."/>
            <person name="Hainaut M."/>
            <person name="Harispe M.L."/>
            <person name="Henrissat B."/>
            <person name="Hilden K.S."/>
            <person name="Hope R."/>
            <person name="Hossain A."/>
            <person name="Karabika E."/>
            <person name="Karaffa L."/>
            <person name="Karanyi Z."/>
            <person name="Krasevec N."/>
            <person name="Kuo A."/>
            <person name="Kusch H."/>
            <person name="LaButti K."/>
            <person name="Lagendijk E.L."/>
            <person name="Lapidus A."/>
            <person name="Levasseur A."/>
            <person name="Lindquist E."/>
            <person name="Lipzen A."/>
            <person name="Logrieco A.F."/>
            <person name="MacCabe A."/>
            <person name="Maekelae M.R."/>
            <person name="Malavazi I."/>
            <person name="Melin P."/>
            <person name="Meyer V."/>
            <person name="Mielnichuk N."/>
            <person name="Miskei M."/>
            <person name="Molnar A.P."/>
            <person name="Mule G."/>
            <person name="Ngan C.Y."/>
            <person name="Orejas M."/>
            <person name="Orosz E."/>
            <person name="Ouedraogo J.P."/>
            <person name="Overkamp K.M."/>
            <person name="Park H.-S."/>
            <person name="Perrone G."/>
            <person name="Piumi F."/>
            <person name="Punt P.J."/>
            <person name="Ram A.F."/>
            <person name="Ramon A."/>
            <person name="Rauscher S."/>
            <person name="Record E."/>
            <person name="Riano-Pachon D.M."/>
            <person name="Robert V."/>
            <person name="Roehrig J."/>
            <person name="Ruller R."/>
            <person name="Salamov A."/>
            <person name="Salih N.S."/>
            <person name="Samson R.A."/>
            <person name="Sandor E."/>
            <person name="Sanguinetti M."/>
            <person name="Schuetze T."/>
            <person name="Sepcic K."/>
            <person name="Shelest E."/>
            <person name="Sherlock G."/>
            <person name="Sophianopoulou V."/>
            <person name="Squina F.M."/>
            <person name="Sun H."/>
            <person name="Susca A."/>
            <person name="Todd R.B."/>
            <person name="Tsang A."/>
            <person name="Unkles S.E."/>
            <person name="van de Wiele N."/>
            <person name="van Rossen-Uffink D."/>
            <person name="Oliveira J.V."/>
            <person name="Vesth T.C."/>
            <person name="Visser J."/>
            <person name="Yu J.-H."/>
            <person name="Zhou M."/>
            <person name="Andersen M.R."/>
            <person name="Archer D.B."/>
            <person name="Baker S.E."/>
            <person name="Benoit I."/>
            <person name="Brakhage A.A."/>
            <person name="Braus G.H."/>
            <person name="Fischer R."/>
            <person name="Frisvad J.C."/>
            <person name="Goldman G.H."/>
            <person name="Houbraken J."/>
            <person name="Oakley B."/>
            <person name="Pocsi I."/>
            <person name="Scazzocchio C."/>
            <person name="Seiboth B."/>
            <person name="vanKuyk P.A."/>
            <person name="Wortman J."/>
            <person name="Dyer P.S."/>
            <person name="Grigoriev I.V."/>
        </authorList>
    </citation>
    <scope>NUCLEOTIDE SEQUENCE [LARGE SCALE GENOMIC DNA]</scope>
    <source>
        <strain evidence="4">DTO 134E9</strain>
    </source>
</reference>
<dbReference type="NCBIfam" id="NF002674">
    <property type="entry name" value="PRK02399.1-2"/>
    <property type="match status" value="1"/>
</dbReference>
<dbReference type="InterPro" id="IPR008322">
    <property type="entry name" value="UPF0261"/>
</dbReference>
<evidence type="ECO:0000313" key="3">
    <source>
        <dbReference type="EMBL" id="OJJ38860.1"/>
    </source>
</evidence>
<accession>A0A1L9RV95</accession>
<dbReference type="CDD" id="cd15488">
    <property type="entry name" value="Tm-1-like"/>
    <property type="match status" value="1"/>
</dbReference>
<dbReference type="RefSeq" id="XP_040692536.1">
    <property type="nucleotide sequence ID" value="XM_040837195.1"/>
</dbReference>
<organism evidence="3 4">
    <name type="scientific">Aspergillus wentii DTO 134E9</name>
    <dbReference type="NCBI Taxonomy" id="1073089"/>
    <lineage>
        <taxon>Eukaryota</taxon>
        <taxon>Fungi</taxon>
        <taxon>Dikarya</taxon>
        <taxon>Ascomycota</taxon>
        <taxon>Pezizomycotina</taxon>
        <taxon>Eurotiomycetes</taxon>
        <taxon>Eurotiomycetidae</taxon>
        <taxon>Eurotiales</taxon>
        <taxon>Aspergillaceae</taxon>
        <taxon>Aspergillus</taxon>
        <taxon>Aspergillus subgen. Cremei</taxon>
    </lineage>
</organism>
<dbReference type="InterPro" id="IPR044122">
    <property type="entry name" value="UPF0261_N"/>
</dbReference>
<evidence type="ECO:0000313" key="4">
    <source>
        <dbReference type="Proteomes" id="UP000184383"/>
    </source>
</evidence>
<dbReference type="EMBL" id="KV878210">
    <property type="protein sequence ID" value="OJJ38860.1"/>
    <property type="molecule type" value="Genomic_DNA"/>
</dbReference>
<evidence type="ECO:0000259" key="1">
    <source>
        <dbReference type="Pfam" id="PF06792"/>
    </source>
</evidence>
<dbReference type="PANTHER" id="PTHR31862:SF1">
    <property type="entry name" value="UPF0261 DOMAIN PROTEIN (AFU_ORTHOLOGUE AFUA_1G10120)"/>
    <property type="match status" value="1"/>
</dbReference>
<dbReference type="OrthoDB" id="10264588at2759"/>
<sequence length="427" mass="46391">MTIQTTKPTILLMGTCDTKKDEMLFTKQQILAQKTCLVRAIDLGSTSRGGLSDRLDPFNEGIYTSPVKDTIYDAPDISKTEYVEKIIAHVTDIVSNLYKDGAIHGVIGVGGSSGTSLVTAVMRHALPVGFPKLMVSTMASGDVKPYVEETDITMMYSVVDIAGTNWILNRILSNAAAAIGAMAATFEAAQAEASSHEHAQTQKKRVGVTMFGVTTPCVDRVRHHLEHVYGYEVYVFHATGAGGKAMERLVKEKQLDAILDITTSEIADELVGGVLTAGPDRLMAGAKAGIPQIISVGACDMVNFGPKDTVPVQFQNRLIYEHNPTVTIIRTTADECRQIARFIAQKLLVHATRRDLIRVILPTQGISLLDTPGRAYYDPEVDEVLFSTLEEELKDSGIPVLRDEREINDPGFAVAAADALAELMKQK</sequence>
<dbReference type="GeneID" id="63753043"/>
<dbReference type="Gene3D" id="3.40.50.12030">
    <property type="entry name" value="Uncharacterised protein family UPF0261, NC domain"/>
    <property type="match status" value="1"/>
</dbReference>
<keyword evidence="4" id="KW-1185">Reference proteome</keyword>
<dbReference type="InterPro" id="IPR051353">
    <property type="entry name" value="Tobamovirus_resist_UPF0261"/>
</dbReference>
<gene>
    <name evidence="3" type="ORF">ASPWEDRAFT_48983</name>
</gene>
<protein>
    <submittedName>
        <fullName evidence="3">Uncharacterized protein</fullName>
    </submittedName>
</protein>
<dbReference type="VEuPathDB" id="FungiDB:ASPWEDRAFT_48983"/>
<feature type="domain" description="UPF0261" evidence="2">
    <location>
        <begin position="203"/>
        <end position="424"/>
    </location>
</feature>
<dbReference type="PIRSF" id="PIRSF033271">
    <property type="entry name" value="UCP033271"/>
    <property type="match status" value="1"/>
</dbReference>